<proteinExistence type="predicted"/>
<dbReference type="RefSeq" id="WP_144331239.1">
    <property type="nucleotide sequence ID" value="NZ_VLPL01000001.1"/>
</dbReference>
<reference evidence="1 2" key="1">
    <citation type="submission" date="2019-07" db="EMBL/GenBank/DDBJ databases">
        <authorList>
            <person name="Huq M.A."/>
        </authorList>
    </citation>
    <scope>NUCLEOTIDE SEQUENCE [LARGE SCALE GENOMIC DNA]</scope>
    <source>
        <strain evidence="1 2">MAH-3</strain>
    </source>
</reference>
<dbReference type="Pfam" id="PF09674">
    <property type="entry name" value="DUF2400"/>
    <property type="match status" value="1"/>
</dbReference>
<dbReference type="EMBL" id="VLPL01000001">
    <property type="protein sequence ID" value="TSJ47704.1"/>
    <property type="molecule type" value="Genomic_DNA"/>
</dbReference>
<dbReference type="InterPro" id="IPR014127">
    <property type="entry name" value="CHP02757"/>
</dbReference>
<evidence type="ECO:0000313" key="1">
    <source>
        <dbReference type="EMBL" id="TSJ47704.1"/>
    </source>
</evidence>
<dbReference type="NCBIfam" id="TIGR02757">
    <property type="entry name" value="TIGR02757 family protein"/>
    <property type="match status" value="1"/>
</dbReference>
<accession>A0A556N693</accession>
<dbReference type="Proteomes" id="UP000316008">
    <property type="component" value="Unassembled WGS sequence"/>
</dbReference>
<evidence type="ECO:0000313" key="2">
    <source>
        <dbReference type="Proteomes" id="UP000316008"/>
    </source>
</evidence>
<sequence>MNTSFSQTELKDFLNEKVELYNRPDFIQSDPIRIPKQFTRKEDIEISAFLISTLAWGNRTAIIKSGQRLLEIMNFRPYEYVMDYEEQRHSFVHRTFNHDDLNAFFVSLQRIYRQGGLEAAFAPHTEIPGIQGRIISFRNTFTQEPFPDRTQKHLANPLKGSSAKRINMFLRWMVRKDESGVDFGIWNSIPMSELHLPLDVHTGNVARKLGILTRTQNDWKSVTEIQEQLVQLDPEDPCKYDFALFGLGVFEGVK</sequence>
<comment type="caution">
    <text evidence="1">The sequence shown here is derived from an EMBL/GenBank/DDBJ whole genome shotgun (WGS) entry which is preliminary data.</text>
</comment>
<organism evidence="1 2">
    <name type="scientific">Fluviicola chungangensis</name>
    <dbReference type="NCBI Taxonomy" id="2597671"/>
    <lineage>
        <taxon>Bacteria</taxon>
        <taxon>Pseudomonadati</taxon>
        <taxon>Bacteroidota</taxon>
        <taxon>Flavobacteriia</taxon>
        <taxon>Flavobacteriales</taxon>
        <taxon>Crocinitomicaceae</taxon>
        <taxon>Fluviicola</taxon>
    </lineage>
</organism>
<dbReference type="OrthoDB" id="9773332at2"/>
<protein>
    <submittedName>
        <fullName evidence="1">TIGR02757 family protein</fullName>
    </submittedName>
</protein>
<gene>
    <name evidence="1" type="ORF">FO442_00835</name>
</gene>
<dbReference type="AlphaFoldDB" id="A0A556N693"/>
<name>A0A556N693_9FLAO</name>
<keyword evidence="2" id="KW-1185">Reference proteome</keyword>